<dbReference type="EMBL" id="CP041730">
    <property type="protein sequence ID" value="QDQ27699.1"/>
    <property type="molecule type" value="Genomic_DNA"/>
</dbReference>
<keyword evidence="2" id="KW-0732">Signal</keyword>
<sequence>MKANSNWLAIILALSLSACAVQATEAVQTSNPETQNNEEKDPGTDEIAIYFKKSGTSDKKDPALTKGPMLQSIAARHGLIITFSHIATHGQQMWKLDRKIPHPEAEKLSKEIKASSRLIEHAEPNYHLLRLDPLKSVNIPN</sequence>
<protein>
    <submittedName>
        <fullName evidence="3">Uncharacterized protein</fullName>
    </submittedName>
</protein>
<dbReference type="Proteomes" id="UP000317550">
    <property type="component" value="Chromosome"/>
</dbReference>
<feature type="compositionally biased region" description="Polar residues" evidence="1">
    <location>
        <begin position="26"/>
        <end position="35"/>
    </location>
</feature>
<feature type="chain" id="PRO_5021733566" evidence="2">
    <location>
        <begin position="24"/>
        <end position="141"/>
    </location>
</feature>
<feature type="region of interest" description="Disordered" evidence="1">
    <location>
        <begin position="26"/>
        <end position="65"/>
    </location>
</feature>
<evidence type="ECO:0000313" key="4">
    <source>
        <dbReference type="Proteomes" id="UP000317550"/>
    </source>
</evidence>
<dbReference type="KEGG" id="cari:FNU76_15820"/>
<dbReference type="PROSITE" id="PS51257">
    <property type="entry name" value="PROKAR_LIPOPROTEIN"/>
    <property type="match status" value="1"/>
</dbReference>
<dbReference type="AlphaFoldDB" id="A0A516SHR7"/>
<feature type="signal peptide" evidence="2">
    <location>
        <begin position="1"/>
        <end position="23"/>
    </location>
</feature>
<gene>
    <name evidence="3" type="ORF">FNU76_15820</name>
</gene>
<reference evidence="4" key="1">
    <citation type="submission" date="2019-07" db="EMBL/GenBank/DDBJ databases">
        <title>Chitinimonas sp. nov., isolated from Ny-Alesund, arctica soil.</title>
        <authorList>
            <person name="Xu Q."/>
            <person name="Peng F."/>
        </authorList>
    </citation>
    <scope>NUCLEOTIDE SEQUENCE [LARGE SCALE GENOMIC DNA]</scope>
    <source>
        <strain evidence="4">R3-44</strain>
    </source>
</reference>
<dbReference type="RefSeq" id="WP_144279087.1">
    <property type="nucleotide sequence ID" value="NZ_CP041730.1"/>
</dbReference>
<organism evidence="3 4">
    <name type="scientific">Chitinimonas arctica</name>
    <dbReference type="NCBI Taxonomy" id="2594795"/>
    <lineage>
        <taxon>Bacteria</taxon>
        <taxon>Pseudomonadati</taxon>
        <taxon>Pseudomonadota</taxon>
        <taxon>Betaproteobacteria</taxon>
        <taxon>Neisseriales</taxon>
        <taxon>Chitinibacteraceae</taxon>
        <taxon>Chitinimonas</taxon>
    </lineage>
</organism>
<name>A0A516SHR7_9NEIS</name>
<proteinExistence type="predicted"/>
<evidence type="ECO:0000256" key="2">
    <source>
        <dbReference type="SAM" id="SignalP"/>
    </source>
</evidence>
<evidence type="ECO:0000256" key="1">
    <source>
        <dbReference type="SAM" id="MobiDB-lite"/>
    </source>
</evidence>
<keyword evidence="4" id="KW-1185">Reference proteome</keyword>
<evidence type="ECO:0000313" key="3">
    <source>
        <dbReference type="EMBL" id="QDQ27699.1"/>
    </source>
</evidence>
<accession>A0A516SHR7</accession>